<comment type="similarity">
    <text evidence="5 17">Belongs to the MurB family.</text>
</comment>
<comment type="subcellular location">
    <subcellularLocation>
        <location evidence="3 17">Cytoplasm</location>
    </subcellularLocation>
</comment>
<evidence type="ECO:0000256" key="10">
    <source>
        <dbReference type="ARBA" id="ARBA00022857"/>
    </source>
</evidence>
<dbReference type="Gene3D" id="3.30.465.10">
    <property type="match status" value="1"/>
</dbReference>
<feature type="active site" evidence="17">
    <location>
        <position position="343"/>
    </location>
</feature>
<dbReference type="AlphaFoldDB" id="A0A7J5B0Z8"/>
<evidence type="ECO:0000256" key="4">
    <source>
        <dbReference type="ARBA" id="ARBA00004752"/>
    </source>
</evidence>
<dbReference type="InterPro" id="IPR016167">
    <property type="entry name" value="FAD-bd_PCMH_sub1"/>
</dbReference>
<dbReference type="RefSeq" id="WP_151424176.1">
    <property type="nucleotide sequence ID" value="NZ_WBJX01000004.1"/>
</dbReference>
<dbReference type="PANTHER" id="PTHR21071:SF4">
    <property type="entry name" value="UDP-N-ACETYLENOLPYRUVOYLGLUCOSAMINE REDUCTASE"/>
    <property type="match status" value="1"/>
</dbReference>
<dbReference type="InterPro" id="IPR016166">
    <property type="entry name" value="FAD-bd_PCMH"/>
</dbReference>
<keyword evidence="11 17" id="KW-0133">Cell shape</keyword>
<dbReference type="GO" id="GO:0008360">
    <property type="term" value="P:regulation of cell shape"/>
    <property type="evidence" value="ECO:0007669"/>
    <property type="project" value="UniProtKB-KW"/>
</dbReference>
<keyword evidence="12 17" id="KW-0573">Peptidoglycan synthesis</keyword>
<evidence type="ECO:0000313" key="20">
    <source>
        <dbReference type="Proteomes" id="UP000490386"/>
    </source>
</evidence>
<dbReference type="Gene3D" id="3.30.43.10">
    <property type="entry name" value="Uridine Diphospho-n-acetylenolpyruvylglucosamine Reductase, domain 2"/>
    <property type="match status" value="1"/>
</dbReference>
<evidence type="ECO:0000256" key="2">
    <source>
        <dbReference type="ARBA" id="ARBA00003921"/>
    </source>
</evidence>
<evidence type="ECO:0000256" key="3">
    <source>
        <dbReference type="ARBA" id="ARBA00004496"/>
    </source>
</evidence>
<comment type="cofactor">
    <cofactor evidence="1 17">
        <name>FAD</name>
        <dbReference type="ChEBI" id="CHEBI:57692"/>
    </cofactor>
</comment>
<dbReference type="SUPFAM" id="SSF56194">
    <property type="entry name" value="Uridine diphospho-N-Acetylenolpyruvylglucosamine reductase, MurB, C-terminal domain"/>
    <property type="match status" value="1"/>
</dbReference>
<evidence type="ECO:0000256" key="13">
    <source>
        <dbReference type="ARBA" id="ARBA00023002"/>
    </source>
</evidence>
<comment type="pathway">
    <text evidence="4 17">Cell wall biogenesis; peptidoglycan biosynthesis.</text>
</comment>
<evidence type="ECO:0000256" key="12">
    <source>
        <dbReference type="ARBA" id="ARBA00022984"/>
    </source>
</evidence>
<dbReference type="InterPro" id="IPR003170">
    <property type="entry name" value="MurB"/>
</dbReference>
<evidence type="ECO:0000313" key="19">
    <source>
        <dbReference type="EMBL" id="KAB1637145.1"/>
    </source>
</evidence>
<keyword evidence="7 17" id="KW-0132">Cell division</keyword>
<dbReference type="NCBIfam" id="TIGR00179">
    <property type="entry name" value="murB"/>
    <property type="match status" value="1"/>
</dbReference>
<dbReference type="Pfam" id="PF02873">
    <property type="entry name" value="MurB_C"/>
    <property type="match status" value="1"/>
</dbReference>
<dbReference type="GO" id="GO:0005829">
    <property type="term" value="C:cytosol"/>
    <property type="evidence" value="ECO:0007669"/>
    <property type="project" value="TreeGrafter"/>
</dbReference>
<keyword evidence="10 17" id="KW-0521">NADP</keyword>
<dbReference type="EC" id="1.3.1.98" evidence="17"/>
<dbReference type="Proteomes" id="UP000490386">
    <property type="component" value="Unassembled WGS sequence"/>
</dbReference>
<dbReference type="InterPro" id="IPR011601">
    <property type="entry name" value="MurB_C"/>
</dbReference>
<dbReference type="Pfam" id="PF01565">
    <property type="entry name" value="FAD_binding_4"/>
    <property type="match status" value="1"/>
</dbReference>
<evidence type="ECO:0000256" key="5">
    <source>
        <dbReference type="ARBA" id="ARBA00010485"/>
    </source>
</evidence>
<evidence type="ECO:0000259" key="18">
    <source>
        <dbReference type="PROSITE" id="PS51387"/>
    </source>
</evidence>
<keyword evidence="6 17" id="KW-0963">Cytoplasm</keyword>
<accession>A0A7J5B0Z8</accession>
<dbReference type="InterPro" id="IPR006094">
    <property type="entry name" value="Oxid_FAD_bind_N"/>
</dbReference>
<dbReference type="Gene3D" id="3.90.78.10">
    <property type="entry name" value="UDP-N-acetylenolpyruvoylglucosamine reductase, C-terminal domain"/>
    <property type="match status" value="1"/>
</dbReference>
<evidence type="ECO:0000256" key="15">
    <source>
        <dbReference type="ARBA" id="ARBA00023316"/>
    </source>
</evidence>
<evidence type="ECO:0000256" key="9">
    <source>
        <dbReference type="ARBA" id="ARBA00022827"/>
    </source>
</evidence>
<feature type="active site" evidence="17">
    <location>
        <position position="163"/>
    </location>
</feature>
<dbReference type="GO" id="GO:0051301">
    <property type="term" value="P:cell division"/>
    <property type="evidence" value="ECO:0007669"/>
    <property type="project" value="UniProtKB-KW"/>
</dbReference>
<feature type="domain" description="FAD-binding PCMH-type" evidence="18">
    <location>
        <begin position="12"/>
        <end position="226"/>
    </location>
</feature>
<name>A0A7J5B0Z8_9MICO</name>
<dbReference type="GO" id="GO:0009252">
    <property type="term" value="P:peptidoglycan biosynthetic process"/>
    <property type="evidence" value="ECO:0007669"/>
    <property type="project" value="UniProtKB-UniRule"/>
</dbReference>
<evidence type="ECO:0000256" key="6">
    <source>
        <dbReference type="ARBA" id="ARBA00022490"/>
    </source>
</evidence>
<evidence type="ECO:0000256" key="16">
    <source>
        <dbReference type="ARBA" id="ARBA00048914"/>
    </source>
</evidence>
<keyword evidence="8 17" id="KW-0285">Flavoprotein</keyword>
<feature type="active site" description="Proton donor" evidence="17">
    <location>
        <position position="243"/>
    </location>
</feature>
<dbReference type="InterPro" id="IPR036318">
    <property type="entry name" value="FAD-bd_PCMH-like_sf"/>
</dbReference>
<evidence type="ECO:0000256" key="8">
    <source>
        <dbReference type="ARBA" id="ARBA00022630"/>
    </source>
</evidence>
<evidence type="ECO:0000256" key="7">
    <source>
        <dbReference type="ARBA" id="ARBA00022618"/>
    </source>
</evidence>
<dbReference type="UniPathway" id="UPA00219"/>
<dbReference type="HAMAP" id="MF_00037">
    <property type="entry name" value="MurB"/>
    <property type="match status" value="1"/>
</dbReference>
<dbReference type="PROSITE" id="PS51387">
    <property type="entry name" value="FAD_PCMH"/>
    <property type="match status" value="1"/>
</dbReference>
<comment type="function">
    <text evidence="2 17">Cell wall formation.</text>
</comment>
<dbReference type="GO" id="GO:0008762">
    <property type="term" value="F:UDP-N-acetylmuramate dehydrogenase activity"/>
    <property type="evidence" value="ECO:0007669"/>
    <property type="project" value="UniProtKB-UniRule"/>
</dbReference>
<gene>
    <name evidence="17" type="primary">murB</name>
    <name evidence="19" type="ORF">F8O03_12700</name>
</gene>
<dbReference type="PANTHER" id="PTHR21071">
    <property type="entry name" value="UDP-N-ACETYLENOLPYRUVOYLGLUCOSAMINE REDUCTASE"/>
    <property type="match status" value="1"/>
</dbReference>
<comment type="caution">
    <text evidence="19">The sequence shown here is derived from an EMBL/GenBank/DDBJ whole genome shotgun (WGS) entry which is preliminary data.</text>
</comment>
<evidence type="ECO:0000256" key="17">
    <source>
        <dbReference type="HAMAP-Rule" id="MF_00037"/>
    </source>
</evidence>
<dbReference type="NCBIfam" id="NF010478">
    <property type="entry name" value="PRK13903.1"/>
    <property type="match status" value="1"/>
</dbReference>
<keyword evidence="15 17" id="KW-0961">Cell wall biogenesis/degradation</keyword>
<dbReference type="InterPro" id="IPR016169">
    <property type="entry name" value="FAD-bd_PCMH_sub2"/>
</dbReference>
<keyword evidence="13 17" id="KW-0560">Oxidoreductase</keyword>
<evidence type="ECO:0000256" key="11">
    <source>
        <dbReference type="ARBA" id="ARBA00022960"/>
    </source>
</evidence>
<comment type="catalytic activity">
    <reaction evidence="16 17">
        <text>UDP-N-acetyl-alpha-D-muramate + NADP(+) = UDP-N-acetyl-3-O-(1-carboxyvinyl)-alpha-D-glucosamine + NADPH + H(+)</text>
        <dbReference type="Rhea" id="RHEA:12248"/>
        <dbReference type="ChEBI" id="CHEBI:15378"/>
        <dbReference type="ChEBI" id="CHEBI:57783"/>
        <dbReference type="ChEBI" id="CHEBI:58349"/>
        <dbReference type="ChEBI" id="CHEBI:68483"/>
        <dbReference type="ChEBI" id="CHEBI:70757"/>
        <dbReference type="EC" id="1.3.1.98"/>
    </reaction>
</comment>
<dbReference type="EMBL" id="WBJX01000004">
    <property type="protein sequence ID" value="KAB1637145.1"/>
    <property type="molecule type" value="Genomic_DNA"/>
</dbReference>
<keyword evidence="20" id="KW-1185">Reference proteome</keyword>
<sequence length="351" mass="37659">MTRLSELTTTQVGGEATNLVAAATRDELVDAARKLFANYEQPLVLGGGSNTIATDDRIDEPVLHVVTRGIHQLDGPVDKVGQARVRVDAGESWTALVDYAVARNWSGIEALAGIPGSVGATPVQNIGAYGQELSDVLARVEFYDADLDAVRWINAADLNLGYRTSAIKRGELRGVVTRVELDLVEMPEGQSEPVRYDQLARALDVPLGERMPVHVVRDAVVRLRASKGMVLDAHDQDSVSSGSFFMNPIVRSSFASELPEMPKFDAGKDEGGAPLVKLSAAWLIDHAGVKKGFSLPGSNAAISSKHTLAITNRGGATAEQIVELARYVRARVEAEYGVRLVNEPVLVGLEL</sequence>
<evidence type="ECO:0000256" key="1">
    <source>
        <dbReference type="ARBA" id="ARBA00001974"/>
    </source>
</evidence>
<proteinExistence type="inferred from homology"/>
<dbReference type="SUPFAM" id="SSF56176">
    <property type="entry name" value="FAD-binding/transporter-associated domain-like"/>
    <property type="match status" value="1"/>
</dbReference>
<keyword evidence="14 17" id="KW-0131">Cell cycle</keyword>
<dbReference type="InterPro" id="IPR036635">
    <property type="entry name" value="MurB_C_sf"/>
</dbReference>
<evidence type="ECO:0000256" key="14">
    <source>
        <dbReference type="ARBA" id="ARBA00023306"/>
    </source>
</evidence>
<keyword evidence="9 17" id="KW-0274">FAD</keyword>
<reference evidence="19 20" key="1">
    <citation type="submission" date="2019-09" db="EMBL/GenBank/DDBJ databases">
        <title>Phylogeny of genus Pseudoclavibacter and closely related genus.</title>
        <authorList>
            <person name="Li Y."/>
        </authorList>
    </citation>
    <scope>NUCLEOTIDE SEQUENCE [LARGE SCALE GENOMIC DNA]</scope>
    <source>
        <strain evidence="19 20">THG-MD12</strain>
    </source>
</reference>
<dbReference type="GO" id="GO:0071949">
    <property type="term" value="F:FAD binding"/>
    <property type="evidence" value="ECO:0007669"/>
    <property type="project" value="InterPro"/>
</dbReference>
<protein>
    <recommendedName>
        <fullName evidence="17">UDP-N-acetylenolpyruvoylglucosamine reductase</fullName>
        <ecNumber evidence="17">1.3.1.98</ecNumber>
    </recommendedName>
    <alternativeName>
        <fullName evidence="17">UDP-N-acetylmuramate dehydrogenase</fullName>
    </alternativeName>
</protein>
<dbReference type="GO" id="GO:0071555">
    <property type="term" value="P:cell wall organization"/>
    <property type="evidence" value="ECO:0007669"/>
    <property type="project" value="UniProtKB-KW"/>
</dbReference>
<dbReference type="OrthoDB" id="9804753at2"/>
<organism evidence="19 20">
    <name type="scientific">Pseudoclavibacter terrae</name>
    <dbReference type="NCBI Taxonomy" id="1530195"/>
    <lineage>
        <taxon>Bacteria</taxon>
        <taxon>Bacillati</taxon>
        <taxon>Actinomycetota</taxon>
        <taxon>Actinomycetes</taxon>
        <taxon>Micrococcales</taxon>
        <taxon>Microbacteriaceae</taxon>
        <taxon>Pseudoclavibacter</taxon>
    </lineage>
</organism>